<proteinExistence type="predicted"/>
<reference evidence="1 2" key="1">
    <citation type="submission" date="2021-03" db="EMBL/GenBank/DDBJ databases">
        <title>Genomic Encyclopedia of Type Strains, Phase IV (KMG-IV): sequencing the most valuable type-strain genomes for metagenomic binning, comparative biology and taxonomic classification.</title>
        <authorList>
            <person name="Goeker M."/>
        </authorList>
    </citation>
    <scope>NUCLEOTIDE SEQUENCE [LARGE SCALE GENOMIC DNA]</scope>
    <source>
        <strain evidence="1 2">DSM 26806</strain>
    </source>
</reference>
<gene>
    <name evidence="1" type="ORF">J2Z69_003498</name>
</gene>
<protein>
    <submittedName>
        <fullName evidence="1">Uncharacterized protein</fullName>
    </submittedName>
</protein>
<name>A0ABS4JL22_9BACL</name>
<organism evidence="1 2">
    <name type="scientific">Paenibacillus shirakamiensis</name>
    <dbReference type="NCBI Taxonomy" id="1265935"/>
    <lineage>
        <taxon>Bacteria</taxon>
        <taxon>Bacillati</taxon>
        <taxon>Bacillota</taxon>
        <taxon>Bacilli</taxon>
        <taxon>Bacillales</taxon>
        <taxon>Paenibacillaceae</taxon>
        <taxon>Paenibacillus</taxon>
    </lineage>
</organism>
<dbReference type="RefSeq" id="WP_209865430.1">
    <property type="nucleotide sequence ID" value="NZ_JAGGLD010000008.1"/>
</dbReference>
<dbReference type="EMBL" id="JAGGLD010000008">
    <property type="protein sequence ID" value="MBP2002425.1"/>
    <property type="molecule type" value="Genomic_DNA"/>
</dbReference>
<comment type="caution">
    <text evidence="1">The sequence shown here is derived from an EMBL/GenBank/DDBJ whole genome shotgun (WGS) entry which is preliminary data.</text>
</comment>
<sequence length="154" mass="18294">MYLLIPSSYQSSDRAGLDMHKFGQLLEQRRVKKYGEEDERTWIAAQRFGTSQSRFMALYLLKDTSTFRYYYRRKLELGLDDVFNVIICSLYYEKEKSQLKQELIRSLKLTQNLVTEEVALFQIKQFNRDLHALLSEERQMSITPWSDVRSATTV</sequence>
<evidence type="ECO:0000313" key="2">
    <source>
        <dbReference type="Proteomes" id="UP001519288"/>
    </source>
</evidence>
<dbReference type="Proteomes" id="UP001519288">
    <property type="component" value="Unassembled WGS sequence"/>
</dbReference>
<accession>A0ABS4JL22</accession>
<keyword evidence="2" id="KW-1185">Reference proteome</keyword>
<evidence type="ECO:0000313" key="1">
    <source>
        <dbReference type="EMBL" id="MBP2002425.1"/>
    </source>
</evidence>